<dbReference type="EMBL" id="JAPFFM010000020">
    <property type="protein sequence ID" value="KAJ6682633.1"/>
    <property type="molecule type" value="Genomic_DNA"/>
</dbReference>
<comment type="similarity">
    <text evidence="1">Belongs to the WD repeat RBAP46/RBAP48/MSI1 family.</text>
</comment>
<protein>
    <submittedName>
        <fullName evidence="7">GLUTAMATE-RICH WD REPEAT-CONTAINING PROTEIN 1</fullName>
    </submittedName>
</protein>
<feature type="repeat" description="WD" evidence="4">
    <location>
        <begin position="280"/>
        <end position="322"/>
    </location>
</feature>
<dbReference type="Pfam" id="PF12265">
    <property type="entry name" value="CAF1C_H4-bd"/>
    <property type="match status" value="1"/>
</dbReference>
<dbReference type="InterPro" id="IPR022052">
    <property type="entry name" value="Histone-bd_RBBP4-like_N"/>
</dbReference>
<feature type="compositionally biased region" description="Basic and acidic residues" evidence="5">
    <location>
        <begin position="28"/>
        <end position="38"/>
    </location>
</feature>
<proteinExistence type="inferred from homology"/>
<dbReference type="PROSITE" id="PS50294">
    <property type="entry name" value="WD_REPEATS_REGION"/>
    <property type="match status" value="1"/>
</dbReference>
<comment type="caution">
    <text evidence="7">The sequence shown here is derived from an EMBL/GenBank/DDBJ whole genome shotgun (WGS) entry which is preliminary data.</text>
</comment>
<dbReference type="PANTHER" id="PTHR45903">
    <property type="entry name" value="GLUTAMATE-RICH WD REPEAT-CONTAINING PROTEIN 1"/>
    <property type="match status" value="1"/>
</dbReference>
<dbReference type="InterPro" id="IPR001680">
    <property type="entry name" value="WD40_rpt"/>
</dbReference>
<feature type="region of interest" description="Disordered" evidence="5">
    <location>
        <begin position="135"/>
        <end position="163"/>
    </location>
</feature>
<evidence type="ECO:0000256" key="4">
    <source>
        <dbReference type="PROSITE-ProRule" id="PRU00221"/>
    </source>
</evidence>
<sequence length="398" mass="44536">MNQHLFENLERKTKEGQKNGPQHKKSKEGKEKEQERRWSSSSSSMPSMPTKVWQPGADKLGEEEELECDPTAYNSLRAFHTGWPCLSFDVVRDSLGLLRTDFPHTLYFVAGSQAEKPDWNSIGIFKVSNVSGKQRDLVPSKTTDGDSDMDADNSDSDEDSEDEEEEDLMHFHFWIFLSQLRKVARGGCIYRIHAMTQNPHICASWSDAGYVQSETEVPRGASSVFNQAPLFNFKGHKDEGYAIDWSPRVAGRLVTGDCKNCIHLCDPASDATWNVDATLFTGHTASVEDLQWSPTEDHVFASCSVDGHIAIWDARLGKSPAIYFKAHSADVNVISWNRLASVMLASGIDDGTFSIRDLRLLSPKSEEDKSLVAHFQYHNHPITSIEWSPHEASTLAVS</sequence>
<feature type="compositionally biased region" description="Acidic residues" evidence="5">
    <location>
        <begin position="145"/>
        <end position="163"/>
    </location>
</feature>
<dbReference type="Pfam" id="PF00400">
    <property type="entry name" value="WD40"/>
    <property type="match status" value="1"/>
</dbReference>
<reference evidence="7" key="1">
    <citation type="submission" date="2022-11" db="EMBL/GenBank/DDBJ databases">
        <authorList>
            <person name="Hyden B.L."/>
            <person name="Feng K."/>
            <person name="Yates T."/>
            <person name="Jawdy S."/>
            <person name="Smart L.B."/>
            <person name="Muchero W."/>
        </authorList>
    </citation>
    <scope>NUCLEOTIDE SEQUENCE</scope>
    <source>
        <tissue evidence="7">Shoot tip</tissue>
    </source>
</reference>
<evidence type="ECO:0000313" key="7">
    <source>
        <dbReference type="EMBL" id="KAJ6682633.1"/>
    </source>
</evidence>
<dbReference type="InterPro" id="IPR036322">
    <property type="entry name" value="WD40_repeat_dom_sf"/>
</dbReference>
<keyword evidence="2 4" id="KW-0853">WD repeat</keyword>
<dbReference type="InterPro" id="IPR051972">
    <property type="entry name" value="Glutamate-rich_WD_repeat"/>
</dbReference>
<feature type="compositionally biased region" description="Basic and acidic residues" evidence="5">
    <location>
        <begin position="7"/>
        <end position="17"/>
    </location>
</feature>
<dbReference type="GO" id="GO:0042254">
    <property type="term" value="P:ribosome biogenesis"/>
    <property type="evidence" value="ECO:0007669"/>
    <property type="project" value="TreeGrafter"/>
</dbReference>
<evidence type="ECO:0000259" key="6">
    <source>
        <dbReference type="Pfam" id="PF12265"/>
    </source>
</evidence>
<dbReference type="InterPro" id="IPR015943">
    <property type="entry name" value="WD40/YVTN_repeat-like_dom_sf"/>
</dbReference>
<dbReference type="SUPFAM" id="SSF50978">
    <property type="entry name" value="WD40 repeat-like"/>
    <property type="match status" value="1"/>
</dbReference>
<keyword evidence="8" id="KW-1185">Reference proteome</keyword>
<dbReference type="AlphaFoldDB" id="A0A9Q0P6R1"/>
<dbReference type="PROSITE" id="PS50082">
    <property type="entry name" value="WD_REPEATS_2"/>
    <property type="match status" value="1"/>
</dbReference>
<feature type="region of interest" description="Disordered" evidence="5">
    <location>
        <begin position="1"/>
        <end position="55"/>
    </location>
</feature>
<keyword evidence="3" id="KW-0677">Repeat</keyword>
<evidence type="ECO:0000256" key="5">
    <source>
        <dbReference type="SAM" id="MobiDB-lite"/>
    </source>
</evidence>
<dbReference type="GO" id="GO:0005730">
    <property type="term" value="C:nucleolus"/>
    <property type="evidence" value="ECO:0007669"/>
    <property type="project" value="TreeGrafter"/>
</dbReference>
<dbReference type="Proteomes" id="UP001151752">
    <property type="component" value="Chromosome 5"/>
</dbReference>
<dbReference type="PANTHER" id="PTHR45903:SF1">
    <property type="entry name" value="GLUTAMATE-RICH WD REPEAT-CONTAINING PROTEIN 1"/>
    <property type="match status" value="1"/>
</dbReference>
<feature type="compositionally biased region" description="Low complexity" evidence="5">
    <location>
        <begin position="39"/>
        <end position="49"/>
    </location>
</feature>
<feature type="domain" description="Histone-binding protein RBBP4-like N-terminal" evidence="6">
    <location>
        <begin position="63"/>
        <end position="130"/>
    </location>
</feature>
<accession>A0A9Q0P6R1</accession>
<evidence type="ECO:0000256" key="2">
    <source>
        <dbReference type="ARBA" id="ARBA00022574"/>
    </source>
</evidence>
<dbReference type="SMART" id="SM00320">
    <property type="entry name" value="WD40"/>
    <property type="match status" value="3"/>
</dbReference>
<gene>
    <name evidence="7" type="ORF">OIU74_020797</name>
</gene>
<name>A0A9Q0P6R1_9ROSI</name>
<evidence type="ECO:0000313" key="8">
    <source>
        <dbReference type="Proteomes" id="UP001151752"/>
    </source>
</evidence>
<reference evidence="7" key="2">
    <citation type="journal article" date="2023" name="Int. J. Mol. Sci.">
        <title>De Novo Assembly and Annotation of 11 Diverse Shrub Willow (Salix) Genomes Reveals Novel Gene Organization in Sex-Linked Regions.</title>
        <authorList>
            <person name="Hyden B."/>
            <person name="Feng K."/>
            <person name="Yates T.B."/>
            <person name="Jawdy S."/>
            <person name="Cereghino C."/>
            <person name="Smart L.B."/>
            <person name="Muchero W."/>
        </authorList>
    </citation>
    <scope>NUCLEOTIDE SEQUENCE</scope>
    <source>
        <tissue evidence="7">Shoot tip</tissue>
    </source>
</reference>
<organism evidence="7 8">
    <name type="scientific">Salix koriyanagi</name>
    <dbReference type="NCBI Taxonomy" id="2511006"/>
    <lineage>
        <taxon>Eukaryota</taxon>
        <taxon>Viridiplantae</taxon>
        <taxon>Streptophyta</taxon>
        <taxon>Embryophyta</taxon>
        <taxon>Tracheophyta</taxon>
        <taxon>Spermatophyta</taxon>
        <taxon>Magnoliopsida</taxon>
        <taxon>eudicotyledons</taxon>
        <taxon>Gunneridae</taxon>
        <taxon>Pentapetalae</taxon>
        <taxon>rosids</taxon>
        <taxon>fabids</taxon>
        <taxon>Malpighiales</taxon>
        <taxon>Salicaceae</taxon>
        <taxon>Saliceae</taxon>
        <taxon>Salix</taxon>
    </lineage>
</organism>
<evidence type="ECO:0000256" key="3">
    <source>
        <dbReference type="ARBA" id="ARBA00022737"/>
    </source>
</evidence>
<evidence type="ECO:0000256" key="1">
    <source>
        <dbReference type="ARBA" id="ARBA00009341"/>
    </source>
</evidence>
<dbReference type="Gene3D" id="2.130.10.10">
    <property type="entry name" value="YVTN repeat-like/Quinoprotein amine dehydrogenase"/>
    <property type="match status" value="1"/>
</dbReference>